<sequence>MRIICPLCGARDRREFTYLGHEAYLHRPAADAPPEAWDEYLHLRDNPAGPTRDLWYHEMGCAAWLLVERNTVTHEVLSAVLVHDVAEGGA</sequence>
<name>A0A840CIV8_9RHOB</name>
<evidence type="ECO:0000313" key="2">
    <source>
        <dbReference type="Proteomes" id="UP000585681"/>
    </source>
</evidence>
<accession>A0A840CIV8</accession>
<dbReference type="EMBL" id="JACIEQ010000005">
    <property type="protein sequence ID" value="MBB4023388.1"/>
    <property type="molecule type" value="Genomic_DNA"/>
</dbReference>
<dbReference type="Proteomes" id="UP000585681">
    <property type="component" value="Unassembled WGS sequence"/>
</dbReference>
<gene>
    <name evidence="1" type="ORF">GGR17_003217</name>
</gene>
<dbReference type="InterPro" id="IPR006279">
    <property type="entry name" value="SoxD"/>
</dbReference>
<dbReference type="InterPro" id="IPR038561">
    <property type="entry name" value="SoxD_sf"/>
</dbReference>
<keyword evidence="1" id="KW-0560">Oxidoreductase</keyword>
<dbReference type="Gene3D" id="3.30.2270.10">
    <property type="entry name" value="Folate-binding superfamily"/>
    <property type="match status" value="1"/>
</dbReference>
<dbReference type="RefSeq" id="WP_054539577.1">
    <property type="nucleotide sequence ID" value="NZ_JACIEQ010000005.1"/>
</dbReference>
<dbReference type="Pfam" id="PF04267">
    <property type="entry name" value="SoxD"/>
    <property type="match status" value="1"/>
</dbReference>
<dbReference type="EC" id="1.5.3.1" evidence="1"/>
<keyword evidence="2" id="KW-1185">Reference proteome</keyword>
<comment type="caution">
    <text evidence="1">The sequence shown here is derived from an EMBL/GenBank/DDBJ whole genome shotgun (WGS) entry which is preliminary data.</text>
</comment>
<dbReference type="AlphaFoldDB" id="A0A840CIV8"/>
<protein>
    <submittedName>
        <fullName evidence="1">Sarcosine oxidase subunit delta</fullName>
        <ecNumber evidence="1">1.5.3.1</ecNumber>
    </submittedName>
</protein>
<dbReference type="GO" id="GO:0008115">
    <property type="term" value="F:sarcosine oxidase activity"/>
    <property type="evidence" value="ECO:0007669"/>
    <property type="project" value="UniProtKB-EC"/>
</dbReference>
<evidence type="ECO:0000313" key="1">
    <source>
        <dbReference type="EMBL" id="MBB4023388.1"/>
    </source>
</evidence>
<proteinExistence type="predicted"/>
<reference evidence="1" key="1">
    <citation type="submission" date="2020-08" db="EMBL/GenBank/DDBJ databases">
        <title>Genomic Encyclopedia of Type Strains, Phase IV (KMG-IV): sequencing the most valuable type-strain genomes for metagenomic binning, comparative biology and taxonomic classification.</title>
        <authorList>
            <person name="Goeker M."/>
        </authorList>
    </citation>
    <scope>NUCLEOTIDE SEQUENCE [LARGE SCALE GENOMIC DNA]</scope>
    <source>
        <strain evidence="1">DSM 105040</strain>
    </source>
</reference>
<dbReference type="GO" id="GO:0046653">
    <property type="term" value="P:tetrahydrofolate metabolic process"/>
    <property type="evidence" value="ECO:0007669"/>
    <property type="project" value="InterPro"/>
</dbReference>
<organism evidence="1 2">
    <name type="scientific">Actibacterium naphthalenivorans</name>
    <dbReference type="NCBI Taxonomy" id="1614693"/>
    <lineage>
        <taxon>Bacteria</taxon>
        <taxon>Pseudomonadati</taxon>
        <taxon>Pseudomonadota</taxon>
        <taxon>Alphaproteobacteria</taxon>
        <taxon>Rhodobacterales</taxon>
        <taxon>Roseobacteraceae</taxon>
        <taxon>Actibacterium</taxon>
    </lineage>
</organism>